<proteinExistence type="predicted"/>
<dbReference type="Pfam" id="PF08373">
    <property type="entry name" value="RAP"/>
    <property type="match status" value="1"/>
</dbReference>
<comment type="caution">
    <text evidence="3">The sequence shown here is derived from an EMBL/GenBank/DDBJ whole genome shotgun (WGS) entry which is preliminary data.</text>
</comment>
<feature type="coiled-coil region" evidence="1">
    <location>
        <begin position="276"/>
        <end position="303"/>
    </location>
</feature>
<dbReference type="InterPro" id="IPR013584">
    <property type="entry name" value="RAP"/>
</dbReference>
<keyword evidence="1" id="KW-0175">Coiled coil</keyword>
<gene>
    <name evidence="3" type="ORF">PPRIM_AZ9-3.1.T0300140</name>
</gene>
<feature type="domain" description="RAP" evidence="2">
    <location>
        <begin position="327"/>
        <end position="389"/>
    </location>
</feature>
<keyword evidence="4" id="KW-1185">Reference proteome</keyword>
<dbReference type="EMBL" id="CAJJDM010000029">
    <property type="protein sequence ID" value="CAD8060449.1"/>
    <property type="molecule type" value="Genomic_DNA"/>
</dbReference>
<organism evidence="3 4">
    <name type="scientific">Paramecium primaurelia</name>
    <dbReference type="NCBI Taxonomy" id="5886"/>
    <lineage>
        <taxon>Eukaryota</taxon>
        <taxon>Sar</taxon>
        <taxon>Alveolata</taxon>
        <taxon>Ciliophora</taxon>
        <taxon>Intramacronucleata</taxon>
        <taxon>Oligohymenophorea</taxon>
        <taxon>Peniculida</taxon>
        <taxon>Parameciidae</taxon>
        <taxon>Paramecium</taxon>
    </lineage>
</organism>
<protein>
    <recommendedName>
        <fullName evidence="2">RAP domain-containing protein</fullName>
    </recommendedName>
</protein>
<evidence type="ECO:0000313" key="4">
    <source>
        <dbReference type="Proteomes" id="UP000688137"/>
    </source>
</evidence>
<sequence>MSRALFVSKNYLSKKFNVKQPNELYKQLLQNIHLFQADELKKISSDELIHYIIFFGTHPERRNQGEKAKKITLECLKQYKKKMTKNSYEINSQILLSLSNVLLYDEQMVQELVQQVDDDKETLSVKDMIKFQHCLYKLNIHNEKLSDYVLEKFLKQKEQVDYLEYIHDLHIRSNLYRMGQVDEKVILTLLKGFQTKLNSSQNFYYTSKSCFQYCQLMYNLYPEIIEKQFFELKPRDDNIFANQFNDLMKDYIISKQLVDRKKFYQSFEYYVNFHNLNILKAKEDAIMRSLTELEQNVQDLLNKQNYKNSRAHRILIYDVDYLVNDNIILTCNDPVHFVEDFNGKILTINPNHIMQSRHLSATNKYKVFDINYHDWTHLSEQQKIDKLKSLID</sequence>
<dbReference type="OMA" id="IHYIIFF"/>
<dbReference type="PROSITE" id="PS51286">
    <property type="entry name" value="RAP"/>
    <property type="match status" value="1"/>
</dbReference>
<dbReference type="Proteomes" id="UP000688137">
    <property type="component" value="Unassembled WGS sequence"/>
</dbReference>
<evidence type="ECO:0000256" key="1">
    <source>
        <dbReference type="SAM" id="Coils"/>
    </source>
</evidence>
<name>A0A8S1KY76_PARPR</name>
<accession>A0A8S1KY76</accession>
<dbReference type="AlphaFoldDB" id="A0A8S1KY76"/>
<evidence type="ECO:0000259" key="2">
    <source>
        <dbReference type="PROSITE" id="PS51286"/>
    </source>
</evidence>
<reference evidence="3" key="1">
    <citation type="submission" date="2021-01" db="EMBL/GenBank/DDBJ databases">
        <authorList>
            <consortium name="Genoscope - CEA"/>
            <person name="William W."/>
        </authorList>
    </citation>
    <scope>NUCLEOTIDE SEQUENCE</scope>
</reference>
<evidence type="ECO:0000313" key="3">
    <source>
        <dbReference type="EMBL" id="CAD8060449.1"/>
    </source>
</evidence>